<dbReference type="Proteomes" id="UP000059188">
    <property type="component" value="Unassembled WGS sequence"/>
</dbReference>
<name>A0A0B7G319_THACB</name>
<gene>
    <name evidence="1" type="ORF">RSOLAG1IB_10561</name>
</gene>
<organism evidence="1 2">
    <name type="scientific">Thanatephorus cucumeris (strain AG1-IB / isolate 7/3/14)</name>
    <name type="common">Lettuce bottom rot fungus</name>
    <name type="synonym">Rhizoctonia solani</name>
    <dbReference type="NCBI Taxonomy" id="1108050"/>
    <lineage>
        <taxon>Eukaryota</taxon>
        <taxon>Fungi</taxon>
        <taxon>Dikarya</taxon>
        <taxon>Basidiomycota</taxon>
        <taxon>Agaricomycotina</taxon>
        <taxon>Agaricomycetes</taxon>
        <taxon>Cantharellales</taxon>
        <taxon>Ceratobasidiaceae</taxon>
        <taxon>Rhizoctonia</taxon>
        <taxon>Rhizoctonia solani AG-1</taxon>
    </lineage>
</organism>
<protein>
    <submittedName>
        <fullName evidence="1">Uncharacterized protein</fullName>
    </submittedName>
</protein>
<sequence>MYTHISNHPLASLQPSWRHQNAISHKPGKYLLIYKESRVSRRPACPDHPGGVVFTFPRSYKSSGEQGADKLARRPFLRQDLDFLAIAKNPCYVLRSATQLYDTEKVVEVENVTTFGSPDRLVSISFGFDYAHR</sequence>
<keyword evidence="2" id="KW-1185">Reference proteome</keyword>
<dbReference type="EMBL" id="LN679172">
    <property type="protein sequence ID" value="CEL62893.1"/>
    <property type="molecule type" value="Genomic_DNA"/>
</dbReference>
<evidence type="ECO:0000313" key="2">
    <source>
        <dbReference type="Proteomes" id="UP000059188"/>
    </source>
</evidence>
<proteinExistence type="predicted"/>
<accession>A0A0B7G319</accession>
<dbReference type="AlphaFoldDB" id="A0A0B7G319"/>
<reference evidence="1 2" key="1">
    <citation type="submission" date="2014-11" db="EMBL/GenBank/DDBJ databases">
        <authorList>
            <person name="Wibberg Daniel"/>
        </authorList>
    </citation>
    <scope>NUCLEOTIDE SEQUENCE [LARGE SCALE GENOMIC DNA]</scope>
    <source>
        <strain evidence="1">Rhizoctonia solani AG1-IB 7/3/14</strain>
    </source>
</reference>
<evidence type="ECO:0000313" key="1">
    <source>
        <dbReference type="EMBL" id="CEL62893.1"/>
    </source>
</evidence>